<comment type="caution">
    <text evidence="3">The sequence shown here is derived from an EMBL/GenBank/DDBJ whole genome shotgun (WGS) entry which is preliminary data.</text>
</comment>
<evidence type="ECO:0000313" key="4">
    <source>
        <dbReference type="Proteomes" id="UP000658613"/>
    </source>
</evidence>
<proteinExistence type="predicted"/>
<organism evidence="3 4">
    <name type="scientific">Corynebacterium aquatimens</name>
    <dbReference type="NCBI Taxonomy" id="1190508"/>
    <lineage>
        <taxon>Bacteria</taxon>
        <taxon>Bacillati</taxon>
        <taxon>Actinomycetota</taxon>
        <taxon>Actinomycetes</taxon>
        <taxon>Mycobacteriales</taxon>
        <taxon>Corynebacteriaceae</taxon>
        <taxon>Corynebacterium</taxon>
    </lineage>
</organism>
<evidence type="ECO:0000313" key="3">
    <source>
        <dbReference type="EMBL" id="MBG6121804.1"/>
    </source>
</evidence>
<keyword evidence="1" id="KW-0812">Transmembrane</keyword>
<dbReference type="Pfam" id="PF12158">
    <property type="entry name" value="DUF3592"/>
    <property type="match status" value="1"/>
</dbReference>
<keyword evidence="1" id="KW-0472">Membrane</keyword>
<accession>A0A931DZA8</accession>
<dbReference type="InterPro" id="IPR021994">
    <property type="entry name" value="DUF3592"/>
</dbReference>
<evidence type="ECO:0000259" key="2">
    <source>
        <dbReference type="Pfam" id="PF12158"/>
    </source>
</evidence>
<keyword evidence="4" id="KW-1185">Reference proteome</keyword>
<gene>
    <name evidence="3" type="ORF">IW254_000773</name>
</gene>
<reference evidence="3" key="1">
    <citation type="submission" date="2020-11" db="EMBL/GenBank/DDBJ databases">
        <title>Sequencing the genomes of 1000 actinobacteria strains.</title>
        <authorList>
            <person name="Klenk H.-P."/>
        </authorList>
    </citation>
    <scope>NUCLEOTIDE SEQUENCE</scope>
    <source>
        <strain evidence="3">DSM 45632</strain>
    </source>
</reference>
<sequence>MNPTLIIVFAIVVVGVIAMVALTRFTKKREVTQLQSNGEQAQGTVVDVEKDTKTASNGEAPIYLKVSYEVIEFTTADGRTIRGRAAQETKNPRLNQHVTVYYDPANPENFVAP</sequence>
<evidence type="ECO:0000256" key="1">
    <source>
        <dbReference type="SAM" id="Phobius"/>
    </source>
</evidence>
<feature type="domain" description="DUF3592" evidence="2">
    <location>
        <begin position="41"/>
        <end position="111"/>
    </location>
</feature>
<dbReference type="AlphaFoldDB" id="A0A931DZA8"/>
<dbReference type="EMBL" id="JADOUE010000001">
    <property type="protein sequence ID" value="MBG6121804.1"/>
    <property type="molecule type" value="Genomic_DNA"/>
</dbReference>
<protein>
    <recommendedName>
        <fullName evidence="2">DUF3592 domain-containing protein</fullName>
    </recommendedName>
</protein>
<name>A0A931DZA8_9CORY</name>
<keyword evidence="1" id="KW-1133">Transmembrane helix</keyword>
<dbReference type="Proteomes" id="UP000658613">
    <property type="component" value="Unassembled WGS sequence"/>
</dbReference>
<dbReference type="RefSeq" id="WP_196824295.1">
    <property type="nucleotide sequence ID" value="NZ_CP046980.1"/>
</dbReference>
<feature type="transmembrane region" description="Helical" evidence="1">
    <location>
        <begin position="6"/>
        <end position="25"/>
    </location>
</feature>